<feature type="compositionally biased region" description="Polar residues" evidence="1">
    <location>
        <begin position="31"/>
        <end position="46"/>
    </location>
</feature>
<dbReference type="Gene3D" id="3.40.1170.10">
    <property type="entry name" value="DNA repair protein MutS, domain I"/>
    <property type="match status" value="1"/>
</dbReference>
<accession>A0A2P2KHC5</accession>
<name>A0A2P2KHC5_RHIMU</name>
<dbReference type="GO" id="GO:0030983">
    <property type="term" value="F:mismatched DNA binding"/>
    <property type="evidence" value="ECO:0007669"/>
    <property type="project" value="InterPro"/>
</dbReference>
<reference evidence="2" key="1">
    <citation type="submission" date="2018-02" db="EMBL/GenBank/DDBJ databases">
        <title>Rhizophora mucronata_Transcriptome.</title>
        <authorList>
            <person name="Meera S.P."/>
            <person name="Sreeshan A."/>
            <person name="Augustine A."/>
        </authorList>
    </citation>
    <scope>NUCLEOTIDE SEQUENCE</scope>
    <source>
        <tissue evidence="2">Leaf</tissue>
    </source>
</reference>
<evidence type="ECO:0000313" key="2">
    <source>
        <dbReference type="EMBL" id="MBX05097.1"/>
    </source>
</evidence>
<dbReference type="InterPro" id="IPR016151">
    <property type="entry name" value="DNA_mismatch_repair_MutS_N"/>
</dbReference>
<organism evidence="2">
    <name type="scientific">Rhizophora mucronata</name>
    <name type="common">Asiatic mangrove</name>
    <dbReference type="NCBI Taxonomy" id="61149"/>
    <lineage>
        <taxon>Eukaryota</taxon>
        <taxon>Viridiplantae</taxon>
        <taxon>Streptophyta</taxon>
        <taxon>Embryophyta</taxon>
        <taxon>Tracheophyta</taxon>
        <taxon>Spermatophyta</taxon>
        <taxon>Magnoliopsida</taxon>
        <taxon>eudicotyledons</taxon>
        <taxon>Gunneridae</taxon>
        <taxon>Pentapetalae</taxon>
        <taxon>rosids</taxon>
        <taxon>fabids</taxon>
        <taxon>Malpighiales</taxon>
        <taxon>Rhizophoraceae</taxon>
        <taxon>Rhizophora</taxon>
    </lineage>
</organism>
<protein>
    <submittedName>
        <fullName evidence="2">DNA mismatch repair protein MSH7 isoform X2</fullName>
    </submittedName>
</protein>
<dbReference type="AlphaFoldDB" id="A0A2P2KHC5"/>
<dbReference type="GO" id="GO:0005524">
    <property type="term" value="F:ATP binding"/>
    <property type="evidence" value="ECO:0007669"/>
    <property type="project" value="InterPro"/>
</dbReference>
<feature type="region of interest" description="Disordered" evidence="1">
    <location>
        <begin position="1"/>
        <end position="85"/>
    </location>
</feature>
<feature type="compositionally biased region" description="Basic and acidic residues" evidence="1">
    <location>
        <begin position="106"/>
        <end position="116"/>
    </location>
</feature>
<proteinExistence type="predicted"/>
<dbReference type="GO" id="GO:0006298">
    <property type="term" value="P:mismatch repair"/>
    <property type="evidence" value="ECO:0007669"/>
    <property type="project" value="InterPro"/>
</dbReference>
<feature type="compositionally biased region" description="Polar residues" evidence="1">
    <location>
        <begin position="118"/>
        <end position="128"/>
    </location>
</feature>
<dbReference type="EMBL" id="GGEC01024613">
    <property type="protein sequence ID" value="MBX05097.1"/>
    <property type="molecule type" value="Transcribed_RNA"/>
</dbReference>
<evidence type="ECO:0000256" key="1">
    <source>
        <dbReference type="SAM" id="MobiDB-lite"/>
    </source>
</evidence>
<feature type="region of interest" description="Disordered" evidence="1">
    <location>
        <begin position="218"/>
        <end position="255"/>
    </location>
</feature>
<feature type="region of interest" description="Disordered" evidence="1">
    <location>
        <begin position="106"/>
        <end position="128"/>
    </location>
</feature>
<feature type="compositionally biased region" description="Basic and acidic residues" evidence="1">
    <location>
        <begin position="225"/>
        <end position="255"/>
    </location>
</feature>
<sequence>MQRQTSILSFFEKPLPAEQKSGAGQKRKSRPASQFPSKPQNENVTVSGEPGVRGAGAVDSSLEIRGTDTPPEKVPRQILPANFAASQETGGSSLFSSIMHKFVRVNHGEETRDKNKSHGPSSKDWSISDTFLGQKQLLKQGFGDLHPESNIDFSSNNMVDQGCPLPIEVSDDVPMPETPGVCPRVPRFKQIRDDIPKFEDKNGHSLLDASKKVKIQEATSLSNNHPEKSDSTSKFEWLDPSQIKDGKGRRPGDPFYDKKTLYLPANALRKMSASQKQYWSVKSQYMDVVLFFKVVS</sequence>